<keyword evidence="2" id="KW-1133">Transmembrane helix</keyword>
<feature type="region of interest" description="Disordered" evidence="1">
    <location>
        <begin position="27"/>
        <end position="71"/>
    </location>
</feature>
<sequence length="135" mass="15845">MKSIRKMLKVWRKFVSFLKSCRDALTVEERTPKSKKPRRPMTAQMVRNKRKKEKKRSKMAKTGPKTKRTQTDPRAEVLWLQELMQSSRKKHKSRKGARLALKLHLILLMAGLTFGVVNNIGVWIEVVAHLFNYTE</sequence>
<protein>
    <submittedName>
        <fullName evidence="4">Uncharacterized protein LOC108618621</fullName>
    </submittedName>
</protein>
<dbReference type="RefSeq" id="XP_017870186.1">
    <property type="nucleotide sequence ID" value="XM_018014697.1"/>
</dbReference>
<dbReference type="Proteomes" id="UP000694904">
    <property type="component" value="Chromosome X"/>
</dbReference>
<evidence type="ECO:0000256" key="2">
    <source>
        <dbReference type="SAM" id="Phobius"/>
    </source>
</evidence>
<reference evidence="3" key="1">
    <citation type="journal article" date="1997" name="Nucleic Acids Res.">
        <title>tRNAscan-SE: a program for improved detection of transfer RNA genes in genomic sequence.</title>
        <authorList>
            <person name="Lowe T.M."/>
            <person name="Eddy S.R."/>
        </authorList>
    </citation>
    <scope>NUCLEOTIDE SEQUENCE [LARGE SCALE GENOMIC DNA]</scope>
</reference>
<evidence type="ECO:0000313" key="4">
    <source>
        <dbReference type="RefSeq" id="XP_017870186.1"/>
    </source>
</evidence>
<feature type="compositionally biased region" description="Basic residues" evidence="1">
    <location>
        <begin position="47"/>
        <end position="68"/>
    </location>
</feature>
<evidence type="ECO:0000313" key="3">
    <source>
        <dbReference type="Proteomes" id="UP000694904"/>
    </source>
</evidence>
<reference evidence="4" key="3">
    <citation type="submission" date="2025-08" db="UniProtKB">
        <authorList>
            <consortium name="RefSeq"/>
        </authorList>
    </citation>
    <scope>IDENTIFICATION</scope>
    <source>
        <tissue evidence="4">Whole organism</tissue>
    </source>
</reference>
<feature type="transmembrane region" description="Helical" evidence="2">
    <location>
        <begin position="99"/>
        <end position="124"/>
    </location>
</feature>
<accession>A0ABM1PSK0</accession>
<evidence type="ECO:0000256" key="1">
    <source>
        <dbReference type="SAM" id="MobiDB-lite"/>
    </source>
</evidence>
<organism evidence="3 4">
    <name type="scientific">Drosophila arizonae</name>
    <name type="common">Fruit fly</name>
    <dbReference type="NCBI Taxonomy" id="7263"/>
    <lineage>
        <taxon>Eukaryota</taxon>
        <taxon>Metazoa</taxon>
        <taxon>Ecdysozoa</taxon>
        <taxon>Arthropoda</taxon>
        <taxon>Hexapoda</taxon>
        <taxon>Insecta</taxon>
        <taxon>Pterygota</taxon>
        <taxon>Neoptera</taxon>
        <taxon>Endopterygota</taxon>
        <taxon>Diptera</taxon>
        <taxon>Brachycera</taxon>
        <taxon>Muscomorpha</taxon>
        <taxon>Ephydroidea</taxon>
        <taxon>Drosophilidae</taxon>
        <taxon>Drosophila</taxon>
    </lineage>
</organism>
<name>A0ABM1PSK0_DROAR</name>
<keyword evidence="2" id="KW-0812">Transmembrane</keyword>
<proteinExistence type="predicted"/>
<keyword evidence="3" id="KW-1185">Reference proteome</keyword>
<keyword evidence="2" id="KW-0472">Membrane</keyword>
<gene>
    <name evidence="4" type="primary">LOC108618621</name>
</gene>
<reference evidence="3" key="2">
    <citation type="journal article" date="2016" name="G3 (Bethesda)">
        <title>Genome Evolution in Three Species of Cactophilic Drosophila.</title>
        <authorList>
            <person name="Sanchez-Flores A."/>
            <person name="Penazola F."/>
            <person name="Carpinteyro-Ponce J."/>
            <person name="Nazario-Yepiz N."/>
            <person name="Abreu-Goodger C."/>
            <person name="Machado C.A."/>
            <person name="Markow T.A."/>
        </authorList>
    </citation>
    <scope>NUCLEOTIDE SEQUENCE [LARGE SCALE GENOMIC DNA]</scope>
</reference>
<dbReference type="GeneID" id="108618621"/>